<evidence type="ECO:0000313" key="2">
    <source>
        <dbReference type="Proteomes" id="UP001627154"/>
    </source>
</evidence>
<dbReference type="AlphaFoldDB" id="A0ABD2W6A8"/>
<protein>
    <submittedName>
        <fullName evidence="1">Uncharacterized protein</fullName>
    </submittedName>
</protein>
<keyword evidence="2" id="KW-1185">Reference proteome</keyword>
<reference evidence="1 2" key="1">
    <citation type="journal article" date="2024" name="bioRxiv">
        <title>A reference genome for Trichogramma kaykai: A tiny desert-dwelling parasitoid wasp with competing sex-ratio distorters.</title>
        <authorList>
            <person name="Culotta J."/>
            <person name="Lindsey A.R."/>
        </authorList>
    </citation>
    <scope>NUCLEOTIDE SEQUENCE [LARGE SCALE GENOMIC DNA]</scope>
    <source>
        <strain evidence="1 2">KSX58</strain>
    </source>
</reference>
<comment type="caution">
    <text evidence="1">The sequence shown here is derived from an EMBL/GenBank/DDBJ whole genome shotgun (WGS) entry which is preliminary data.</text>
</comment>
<accession>A0ABD2W6A8</accession>
<gene>
    <name evidence="1" type="ORF">TKK_016541</name>
</gene>
<dbReference type="Proteomes" id="UP001627154">
    <property type="component" value="Unassembled WGS sequence"/>
</dbReference>
<dbReference type="EMBL" id="JBJJXI010000134">
    <property type="protein sequence ID" value="KAL3388309.1"/>
    <property type="molecule type" value="Genomic_DNA"/>
</dbReference>
<evidence type="ECO:0000313" key="1">
    <source>
        <dbReference type="EMBL" id="KAL3388309.1"/>
    </source>
</evidence>
<proteinExistence type="predicted"/>
<sequence>METADHKTEVLLITKRRQMESITIKVGDCYVSSSPNIRYLGLYMDAWLNFKAHLKMVSERAANVAGALARIMPTIGGPRSSRRKLYASVENSILLYGSPIWICAMETQAYFHQAESIHRRACLRVISGCPHVSYEATYVLAGIPSLDLLADKRLRIYLRRTEDAKEE</sequence>
<organism evidence="1 2">
    <name type="scientific">Trichogramma kaykai</name>
    <dbReference type="NCBI Taxonomy" id="54128"/>
    <lineage>
        <taxon>Eukaryota</taxon>
        <taxon>Metazoa</taxon>
        <taxon>Ecdysozoa</taxon>
        <taxon>Arthropoda</taxon>
        <taxon>Hexapoda</taxon>
        <taxon>Insecta</taxon>
        <taxon>Pterygota</taxon>
        <taxon>Neoptera</taxon>
        <taxon>Endopterygota</taxon>
        <taxon>Hymenoptera</taxon>
        <taxon>Apocrita</taxon>
        <taxon>Proctotrupomorpha</taxon>
        <taxon>Chalcidoidea</taxon>
        <taxon>Trichogrammatidae</taxon>
        <taxon>Trichogramma</taxon>
    </lineage>
</organism>
<name>A0ABD2W6A8_9HYME</name>